<feature type="binding site" evidence="2">
    <location>
        <position position="247"/>
    </location>
    <ligand>
        <name>Fe cation</name>
        <dbReference type="ChEBI" id="CHEBI:24875"/>
    </ligand>
</feature>
<name>A0A1E3ET40_BRAEL</name>
<dbReference type="SUPFAM" id="SSF53850">
    <property type="entry name" value="Periplasmic binding protein-like II"/>
    <property type="match status" value="1"/>
</dbReference>
<dbReference type="PIRSF" id="PIRSF002825">
    <property type="entry name" value="CfbpA"/>
    <property type="match status" value="1"/>
</dbReference>
<dbReference type="Proteomes" id="UP000305095">
    <property type="component" value="Unassembled WGS sequence"/>
</dbReference>
<comment type="caution">
    <text evidence="4">The sequence shown here is derived from an EMBL/GenBank/DDBJ whole genome shotgun (WGS) entry which is preliminary data.</text>
</comment>
<dbReference type="InterPro" id="IPR026045">
    <property type="entry name" value="Ferric-bd"/>
</dbReference>
<reference evidence="4 5" key="1">
    <citation type="submission" date="2019-05" db="EMBL/GenBank/DDBJ databases">
        <title>Draft Genome of Bradyrhizobium elkanii strain SEMIA 938, Used in Commercial Inoculants for Lupinus spp. in Brazil.</title>
        <authorList>
            <person name="Hungria M."/>
            <person name="Delamuta J.R.M."/>
            <person name="Ribeiro R.A."/>
            <person name="Nogueira M.A."/>
        </authorList>
    </citation>
    <scope>NUCLEOTIDE SEQUENCE [LARGE SCALE GENOMIC DNA]</scope>
    <source>
        <strain evidence="4 5">Semia 938</strain>
    </source>
</reference>
<evidence type="ECO:0000313" key="3">
    <source>
        <dbReference type="EMBL" id="MBP1297221.1"/>
    </source>
</evidence>
<keyword evidence="2" id="KW-0479">Metal-binding</keyword>
<dbReference type="GeneID" id="92954406"/>
<dbReference type="AlphaFoldDB" id="A0A1E3ET40"/>
<evidence type="ECO:0000256" key="2">
    <source>
        <dbReference type="PIRSR" id="PIRSR002825-1"/>
    </source>
</evidence>
<evidence type="ECO:0000256" key="1">
    <source>
        <dbReference type="ARBA" id="ARBA00022729"/>
    </source>
</evidence>
<dbReference type="EMBL" id="SZZP01000004">
    <property type="protein sequence ID" value="TKV82457.1"/>
    <property type="molecule type" value="Genomic_DNA"/>
</dbReference>
<dbReference type="RefSeq" id="WP_018271877.1">
    <property type="nucleotide sequence ID" value="NZ_BJNL01000014.1"/>
</dbReference>
<dbReference type="PROSITE" id="PS51318">
    <property type="entry name" value="TAT"/>
    <property type="match status" value="1"/>
</dbReference>
<gene>
    <name evidence="4" type="ORF">FDV58_08220</name>
    <name evidence="3" type="ORF">JOH49_006974</name>
</gene>
<evidence type="ECO:0000313" key="4">
    <source>
        <dbReference type="EMBL" id="TKV82457.1"/>
    </source>
</evidence>
<dbReference type="Pfam" id="PF13343">
    <property type="entry name" value="SBP_bac_6"/>
    <property type="match status" value="1"/>
</dbReference>
<keyword evidence="1" id="KW-0732">Signal</keyword>
<evidence type="ECO:0000313" key="5">
    <source>
        <dbReference type="Proteomes" id="UP000305095"/>
    </source>
</evidence>
<dbReference type="GO" id="GO:0046872">
    <property type="term" value="F:metal ion binding"/>
    <property type="evidence" value="ECO:0007669"/>
    <property type="project" value="UniProtKB-KW"/>
</dbReference>
<protein>
    <submittedName>
        <fullName evidence="4">Extracellular solute-binding protein</fullName>
    </submittedName>
    <submittedName>
        <fullName evidence="3">Iron(III) transport system substrate-binding protein</fullName>
    </submittedName>
</protein>
<dbReference type="OrthoDB" id="7374867at2"/>
<reference evidence="3" key="2">
    <citation type="submission" date="2021-02" db="EMBL/GenBank/DDBJ databases">
        <title>Genomic Encyclopedia of Type Strains, Phase IV (KMG-V): Genome sequencing to study the core and pangenomes of soil and plant-associated prokaryotes.</title>
        <authorList>
            <person name="Whitman W."/>
        </authorList>
    </citation>
    <scope>NUCLEOTIDE SEQUENCE</scope>
    <source>
        <strain evidence="3">USDA 406</strain>
    </source>
</reference>
<sequence length="355" mass="39476">MQDRKWSRRDWLKVTAATAAGMVFAEPLRAAAPPAEAVTPELIAAAKKEGKISFYSALELNTAERLARDFEQKYPGISVRVERSGAERIFQRIAQEQGSGINAVDVANSTDPAHYLDWKKNDWLAAYVPEDVARHFPADQIDPDGTSATSCAWFEVIGYNTEQVKREEAPKSYADLLDPKWRGKIVKGHPSYSGAIMTATFVLARDLGWPYLEKLSQQRVMQVQSAADPPKKILLGERAVMADGNDYNLVLAKDQGKPVEVVYPTEGAPLIIVPSGIFKNAPNPNAARLFQSYFFSAETQQMLADEFAHRSFHGKVKEKAGHVPLDKLKMLKADPAQVQVQSEEIKAKYAKLFRV</sequence>
<dbReference type="EMBL" id="JAFICZ010000001">
    <property type="protein sequence ID" value="MBP1297221.1"/>
    <property type="molecule type" value="Genomic_DNA"/>
</dbReference>
<organism evidence="4 5">
    <name type="scientific">Bradyrhizobium elkanii</name>
    <dbReference type="NCBI Taxonomy" id="29448"/>
    <lineage>
        <taxon>Bacteria</taxon>
        <taxon>Pseudomonadati</taxon>
        <taxon>Pseudomonadota</taxon>
        <taxon>Alphaproteobacteria</taxon>
        <taxon>Hyphomicrobiales</taxon>
        <taxon>Nitrobacteraceae</taxon>
        <taxon>Bradyrhizobium</taxon>
    </lineage>
</organism>
<dbReference type="eggNOG" id="COG1840">
    <property type="taxonomic scope" value="Bacteria"/>
</dbReference>
<keyword evidence="2" id="KW-0408">Iron</keyword>
<dbReference type="Proteomes" id="UP000673383">
    <property type="component" value="Unassembled WGS sequence"/>
</dbReference>
<dbReference type="Gene3D" id="3.40.190.10">
    <property type="entry name" value="Periplasmic binding protein-like II"/>
    <property type="match status" value="2"/>
</dbReference>
<dbReference type="InterPro" id="IPR006311">
    <property type="entry name" value="TAT_signal"/>
</dbReference>
<proteinExistence type="predicted"/>
<accession>A0A1E3ET40</accession>
<dbReference type="PANTHER" id="PTHR30006">
    <property type="entry name" value="THIAMINE-BINDING PERIPLASMIC PROTEIN-RELATED"/>
    <property type="match status" value="1"/>
</dbReference>
<dbReference type="STRING" id="29448.QU41_33165"/>